<dbReference type="Proteomes" id="UP000014254">
    <property type="component" value="Unassembled WGS sequence"/>
</dbReference>
<name>S2K780_MUCC1</name>
<sequence length="348" mass="41009">MWDALPLELYLRIVHFIEEPLQIKECRLVCKSWDHPDLKYMQLVSNIVLTTIEDTQFFYKYMNKHPTKARFIRKIVLVDVFHWNHTFLALMDLVITPHLQVLQGQLPYNEELFYAKLNTILASTPAAPWKLLVFPENKLFSWDYFKALVSLKKSIEIIHLDLYHCTHNTRLDIDKIITHMIEFPRLTKLSLTGQFTFQKLVDLLQACHHLVDLYLEPQLPEEQGMLQPQVPAIISQFKVLNTLKTLRIGKYAPIHVIQYLVFVYPDVELVAVNAPWYYSGSIEATLGLLKVIRKVLYYEMNCIIDDRDNTKVDSIISFIKRDRSHAFVRQLDDINRPEITICSRYIVY</sequence>
<accession>S2K780</accession>
<dbReference type="AlphaFoldDB" id="S2K780"/>
<protein>
    <recommendedName>
        <fullName evidence="3">F-box domain-containing protein</fullName>
    </recommendedName>
</protein>
<dbReference type="InterPro" id="IPR032675">
    <property type="entry name" value="LRR_dom_sf"/>
</dbReference>
<dbReference type="OrthoDB" id="6125419at2759"/>
<dbReference type="VEuPathDB" id="FungiDB:HMPREF1544_05147"/>
<reference evidence="2" key="1">
    <citation type="submission" date="2013-05" db="EMBL/GenBank/DDBJ databases">
        <title>The Genome sequence of Mucor circinelloides f. circinelloides 1006PhL.</title>
        <authorList>
            <consortium name="The Broad Institute Genomics Platform"/>
            <person name="Cuomo C."/>
            <person name="Earl A."/>
            <person name="Findley K."/>
            <person name="Lee S.C."/>
            <person name="Walker B."/>
            <person name="Young S."/>
            <person name="Zeng Q."/>
            <person name="Gargeya S."/>
            <person name="Fitzgerald M."/>
            <person name="Haas B."/>
            <person name="Abouelleil A."/>
            <person name="Allen A.W."/>
            <person name="Alvarado L."/>
            <person name="Arachchi H.M."/>
            <person name="Berlin A.M."/>
            <person name="Chapman S.B."/>
            <person name="Gainer-Dewar J."/>
            <person name="Goldberg J."/>
            <person name="Griggs A."/>
            <person name="Gujja S."/>
            <person name="Hansen M."/>
            <person name="Howarth C."/>
            <person name="Imamovic A."/>
            <person name="Ireland A."/>
            <person name="Larimer J."/>
            <person name="McCowan C."/>
            <person name="Murphy C."/>
            <person name="Pearson M."/>
            <person name="Poon T.W."/>
            <person name="Priest M."/>
            <person name="Roberts A."/>
            <person name="Saif S."/>
            <person name="Shea T."/>
            <person name="Sisk P."/>
            <person name="Sykes S."/>
            <person name="Wortman J."/>
            <person name="Nusbaum C."/>
            <person name="Birren B."/>
        </authorList>
    </citation>
    <scope>NUCLEOTIDE SEQUENCE [LARGE SCALE GENOMIC DNA]</scope>
    <source>
        <strain evidence="2">1006PhL</strain>
    </source>
</reference>
<gene>
    <name evidence="1" type="ORF">HMPREF1544_05147</name>
</gene>
<dbReference type="InParanoid" id="S2K780"/>
<organism evidence="1 2">
    <name type="scientific">Mucor circinelloides f. circinelloides (strain 1006PhL)</name>
    <name type="common">Mucormycosis agent</name>
    <name type="synonym">Calyptromyces circinelloides</name>
    <dbReference type="NCBI Taxonomy" id="1220926"/>
    <lineage>
        <taxon>Eukaryota</taxon>
        <taxon>Fungi</taxon>
        <taxon>Fungi incertae sedis</taxon>
        <taxon>Mucoromycota</taxon>
        <taxon>Mucoromycotina</taxon>
        <taxon>Mucoromycetes</taxon>
        <taxon>Mucorales</taxon>
        <taxon>Mucorineae</taxon>
        <taxon>Mucoraceae</taxon>
        <taxon>Mucor</taxon>
    </lineage>
</organism>
<dbReference type="SUPFAM" id="SSF81383">
    <property type="entry name" value="F-box domain"/>
    <property type="match status" value="1"/>
</dbReference>
<dbReference type="SUPFAM" id="SSF52047">
    <property type="entry name" value="RNI-like"/>
    <property type="match status" value="1"/>
</dbReference>
<evidence type="ECO:0000313" key="2">
    <source>
        <dbReference type="Proteomes" id="UP000014254"/>
    </source>
</evidence>
<evidence type="ECO:0000313" key="1">
    <source>
        <dbReference type="EMBL" id="EPB88085.1"/>
    </source>
</evidence>
<dbReference type="Gene3D" id="3.80.10.10">
    <property type="entry name" value="Ribonuclease Inhibitor"/>
    <property type="match status" value="1"/>
</dbReference>
<dbReference type="EMBL" id="KE123957">
    <property type="protein sequence ID" value="EPB88085.1"/>
    <property type="molecule type" value="Genomic_DNA"/>
</dbReference>
<proteinExistence type="predicted"/>
<evidence type="ECO:0008006" key="3">
    <source>
        <dbReference type="Google" id="ProtNLM"/>
    </source>
</evidence>
<dbReference type="InterPro" id="IPR036047">
    <property type="entry name" value="F-box-like_dom_sf"/>
</dbReference>
<keyword evidence="2" id="KW-1185">Reference proteome</keyword>